<keyword evidence="6 7" id="KW-0511">Multifunctional enzyme</keyword>
<dbReference type="PIRSF" id="PIRSF006288">
    <property type="entry name" value="PII_uridyltransf"/>
    <property type="match status" value="1"/>
</dbReference>
<evidence type="ECO:0000256" key="2">
    <source>
        <dbReference type="ARBA" id="ARBA00022695"/>
    </source>
</evidence>
<dbReference type="PANTHER" id="PTHR47320">
    <property type="entry name" value="BIFUNCTIONAL URIDYLYLTRANSFERASE/URIDYLYL-REMOVING ENZYME"/>
    <property type="match status" value="1"/>
</dbReference>
<evidence type="ECO:0000259" key="8">
    <source>
        <dbReference type="PROSITE" id="PS51671"/>
    </source>
</evidence>
<keyword evidence="5 7" id="KW-0460">Magnesium</keyword>
<evidence type="ECO:0000256" key="3">
    <source>
        <dbReference type="ARBA" id="ARBA00022737"/>
    </source>
</evidence>
<feature type="region of interest" description="Uridylyltransferase" evidence="7">
    <location>
        <begin position="1"/>
        <end position="338"/>
    </location>
</feature>
<dbReference type="Proteomes" id="UP001155241">
    <property type="component" value="Unassembled WGS sequence"/>
</dbReference>
<dbReference type="SUPFAM" id="SSF81301">
    <property type="entry name" value="Nucleotidyltransferase"/>
    <property type="match status" value="1"/>
</dbReference>
<dbReference type="HAMAP" id="MF_00277">
    <property type="entry name" value="PII_uridylyl_transf"/>
    <property type="match status" value="1"/>
</dbReference>
<keyword evidence="1 7" id="KW-0808">Transferase</keyword>
<comment type="cofactor">
    <cofactor evidence="7">
        <name>Mg(2+)</name>
        <dbReference type="ChEBI" id="CHEBI:18420"/>
    </cofactor>
</comment>
<comment type="catalytic activity">
    <reaction evidence="7">
        <text>[protein-PII]-L-tyrosine + UTP = [protein-PII]-uridylyl-L-tyrosine + diphosphate</text>
        <dbReference type="Rhea" id="RHEA:13673"/>
        <dbReference type="Rhea" id="RHEA-COMP:12147"/>
        <dbReference type="Rhea" id="RHEA-COMP:12148"/>
        <dbReference type="ChEBI" id="CHEBI:33019"/>
        <dbReference type="ChEBI" id="CHEBI:46398"/>
        <dbReference type="ChEBI" id="CHEBI:46858"/>
        <dbReference type="ChEBI" id="CHEBI:90602"/>
        <dbReference type="EC" id="2.7.7.59"/>
    </reaction>
</comment>
<dbReference type="CDD" id="cd05401">
    <property type="entry name" value="NT_GlnE_GlnD_like"/>
    <property type="match status" value="1"/>
</dbReference>
<evidence type="ECO:0000256" key="7">
    <source>
        <dbReference type="HAMAP-Rule" id="MF_00277"/>
    </source>
</evidence>
<evidence type="ECO:0000256" key="1">
    <source>
        <dbReference type="ARBA" id="ARBA00022679"/>
    </source>
</evidence>
<dbReference type="SUPFAM" id="SSF109604">
    <property type="entry name" value="HD-domain/PDEase-like"/>
    <property type="match status" value="1"/>
</dbReference>
<reference evidence="10" key="1">
    <citation type="submission" date="2022-06" db="EMBL/GenBank/DDBJ databases">
        <title>Aeoliella straminimaris, a novel planctomycete from sediments.</title>
        <authorList>
            <person name="Vitorino I.R."/>
            <person name="Lage O.M."/>
        </authorList>
    </citation>
    <scope>NUCLEOTIDE SEQUENCE</scope>
    <source>
        <strain evidence="10">ICT_H6.2</strain>
    </source>
</reference>
<dbReference type="PROSITE" id="PS51671">
    <property type="entry name" value="ACT"/>
    <property type="match status" value="1"/>
</dbReference>
<dbReference type="NCBIfam" id="TIGR01693">
    <property type="entry name" value="UTase_glnD"/>
    <property type="match status" value="1"/>
</dbReference>
<evidence type="ECO:0000313" key="11">
    <source>
        <dbReference type="Proteomes" id="UP001155241"/>
    </source>
</evidence>
<dbReference type="EMBL" id="JAMXLR010000061">
    <property type="protein sequence ID" value="MCO6045703.1"/>
    <property type="molecule type" value="Genomic_DNA"/>
</dbReference>
<evidence type="ECO:0000259" key="9">
    <source>
        <dbReference type="PROSITE" id="PS51831"/>
    </source>
</evidence>
<dbReference type="RefSeq" id="WP_252853816.1">
    <property type="nucleotide sequence ID" value="NZ_JAMXLR010000061.1"/>
</dbReference>
<dbReference type="SUPFAM" id="SSF81593">
    <property type="entry name" value="Nucleotidyltransferase substrate binding subunit/domain"/>
    <property type="match status" value="1"/>
</dbReference>
<keyword evidence="3" id="KW-0677">Repeat</keyword>
<keyword evidence="11" id="KW-1185">Reference proteome</keyword>
<keyword evidence="2 7" id="KW-0548">Nucleotidyltransferase</keyword>
<comment type="domain">
    <text evidence="7">Has four distinct domains: an N-terminal nucleotidyltransferase (NT) domain responsible for UTase activity, a central HD domain that encodes UR activity, and two C-terminal ACT domains that seem to have a role in glutamine sensing.</text>
</comment>
<dbReference type="Pfam" id="PF03445">
    <property type="entry name" value="DUF294"/>
    <property type="match status" value="1"/>
</dbReference>
<evidence type="ECO:0000256" key="5">
    <source>
        <dbReference type="ARBA" id="ARBA00022842"/>
    </source>
</evidence>
<dbReference type="SUPFAM" id="SSF55021">
    <property type="entry name" value="ACT-like"/>
    <property type="match status" value="1"/>
</dbReference>
<evidence type="ECO:0000313" key="10">
    <source>
        <dbReference type="EMBL" id="MCO6045703.1"/>
    </source>
</evidence>
<dbReference type="GO" id="GO:0008773">
    <property type="term" value="F:[protein-PII] uridylyltransferase activity"/>
    <property type="evidence" value="ECO:0007669"/>
    <property type="project" value="UniProtKB-UniRule"/>
</dbReference>
<keyword evidence="4 7" id="KW-0378">Hydrolase</keyword>
<dbReference type="InterPro" id="IPR045865">
    <property type="entry name" value="ACT-like_dom_sf"/>
</dbReference>
<dbReference type="EC" id="2.7.7.59" evidence="7"/>
<dbReference type="PANTHER" id="PTHR47320:SF1">
    <property type="entry name" value="BIFUNCTIONAL URIDYLYLTRANSFERASE_URIDYLYL-REMOVING ENZYME"/>
    <property type="match status" value="1"/>
</dbReference>
<evidence type="ECO:0000256" key="6">
    <source>
        <dbReference type="ARBA" id="ARBA00023268"/>
    </source>
</evidence>
<dbReference type="Gene3D" id="1.10.3090.10">
    <property type="entry name" value="cca-adding enzyme, domain 2"/>
    <property type="match status" value="1"/>
</dbReference>
<dbReference type="PROSITE" id="PS51831">
    <property type="entry name" value="HD"/>
    <property type="match status" value="1"/>
</dbReference>
<dbReference type="CDD" id="cd04899">
    <property type="entry name" value="ACT_ACR-UUR-like_2"/>
    <property type="match status" value="1"/>
</dbReference>
<dbReference type="Pfam" id="PF01966">
    <property type="entry name" value="HD"/>
    <property type="match status" value="1"/>
</dbReference>
<comment type="caution">
    <text evidence="10">The sequence shown here is derived from an EMBL/GenBank/DDBJ whole genome shotgun (WGS) entry which is preliminary data.</text>
</comment>
<feature type="domain" description="ACT" evidence="8">
    <location>
        <begin position="803"/>
        <end position="879"/>
    </location>
</feature>
<gene>
    <name evidence="7 10" type="primary">glnD</name>
    <name evidence="10" type="ORF">NG895_17535</name>
</gene>
<sequence>MSSSLRLRSNVLAAREQVQSGLAEVKRLHQSGMASVQVCARISSIIDQVVVKLFDSTLKKAPDGQDDKLRGRLALVAIGGYGRRQQAPYSDVDLMILYSGTLDESVRNFTAQLTQDLFDAGLKPGHSLRNVGDAVRLARGDTVICTSLIESRLIIGSTRLFEEFRQAFRQMVERRGTAFCREFIAARKEERHKFGETVFLLEPNIKRTPGGLRDIHLLRWLWYAKSGESDPNRLLHKGVISNFDHRRLMSSQSFLLHVRNEMHFGGENGSDVLNRAEQKRIAEALQFRARSGMLPVEQFMREYFRHTSHVSFLATRMSDLVCPPPVVSRMLQPVLSQSLSAEFRLSPWEISATQLGTTKLSKNLEDAVRLVDLARLYDKRISQETWYHVYRSAPSYWMELSEASITRFLDMLATPLLLGDALRRMHELGVLEKVIPDYTHARCLLQFNRYHKFTVDEHCIRSVGEATRLGERDDLVGDTYRKLNRKWLLHLALLIHDLGKGREGDHSVLGADIARRVGERLDLEPADIELLANLILKHLWMPHAALRHDTTDPAYIRQFAEKFSTVEELQMLYVLSCADMAAVGPGVLNDWKVGILGDLFKRSKVLLSPVPENEQLSRRVAAKQKVWDLLTSDERQDLWFEQYFRALPESFVTKVNAQHVVETLRNLHNLKDGQGTAAGQYFEKSKTVEFSAGVSQGVGRGIFSAMAGVLSSRGMSILAAETAVLNGDILLLRYCAVDTESNGPTEQKRLDEISRAMVTSIDSDEPPKFRRIWGKEPDTETAKLSNMPMEVRLNSDISADNLIIEVFAFDRIGLLYDLAHTIHQLHLNIRFAKISTHLDQVVDVFYVTERDGSKPGGHERLHGIYERMMEVVAKEGANV</sequence>
<evidence type="ECO:0000256" key="4">
    <source>
        <dbReference type="ARBA" id="ARBA00022801"/>
    </source>
</evidence>
<comment type="catalytic activity">
    <reaction evidence="7">
        <text>[protein-PII]-uridylyl-L-tyrosine + H2O = [protein-PII]-L-tyrosine + UMP + H(+)</text>
        <dbReference type="Rhea" id="RHEA:48600"/>
        <dbReference type="Rhea" id="RHEA-COMP:12147"/>
        <dbReference type="Rhea" id="RHEA-COMP:12148"/>
        <dbReference type="ChEBI" id="CHEBI:15377"/>
        <dbReference type="ChEBI" id="CHEBI:15378"/>
        <dbReference type="ChEBI" id="CHEBI:46858"/>
        <dbReference type="ChEBI" id="CHEBI:57865"/>
        <dbReference type="ChEBI" id="CHEBI:90602"/>
    </reaction>
</comment>
<organism evidence="10 11">
    <name type="scientific">Aeoliella straminimaris</name>
    <dbReference type="NCBI Taxonomy" id="2954799"/>
    <lineage>
        <taxon>Bacteria</taxon>
        <taxon>Pseudomonadati</taxon>
        <taxon>Planctomycetota</taxon>
        <taxon>Planctomycetia</taxon>
        <taxon>Pirellulales</taxon>
        <taxon>Lacipirellulaceae</taxon>
        <taxon>Aeoliella</taxon>
    </lineage>
</organism>
<dbReference type="InterPro" id="IPR002912">
    <property type="entry name" value="ACT_dom"/>
</dbReference>
<dbReference type="AlphaFoldDB" id="A0A9X2JIG6"/>
<dbReference type="InterPro" id="IPR005105">
    <property type="entry name" value="GlnD_Uridyltrans_N"/>
</dbReference>
<dbReference type="InterPro" id="IPR010043">
    <property type="entry name" value="UTase/UR"/>
</dbReference>
<dbReference type="Pfam" id="PF08335">
    <property type="entry name" value="GlnD_UR_UTase"/>
    <property type="match status" value="1"/>
</dbReference>
<comment type="function">
    <text evidence="7">Modifies, by uridylylation and deuridylylation, the PII regulatory proteins (GlnB and homologs), in response to the nitrogen status of the cell that GlnD senses through the glutamine level. Under low glutamine levels, catalyzes the conversion of the PII proteins and UTP to PII-UMP and PPi, while under higher glutamine levels, GlnD hydrolyzes PII-UMP to PII and UMP (deuridylylation). Thus, controls uridylylation state and activity of the PII proteins, and plays an important role in the regulation of nitrogen metabolism.</text>
</comment>
<dbReference type="CDD" id="cd00077">
    <property type="entry name" value="HDc"/>
    <property type="match status" value="1"/>
</dbReference>
<comment type="caution">
    <text evidence="7">Lacks conserved residue(s) required for the propagation of feature annotation.</text>
</comment>
<accession>A0A9X2JIG6</accession>
<dbReference type="InterPro" id="IPR013546">
    <property type="entry name" value="PII_UdlTrfase/GS_AdlTrfase"/>
</dbReference>
<dbReference type="GO" id="GO:0008081">
    <property type="term" value="F:phosphoric diester hydrolase activity"/>
    <property type="evidence" value="ECO:0007669"/>
    <property type="project" value="UniProtKB-UniRule"/>
</dbReference>
<dbReference type="GO" id="GO:0006808">
    <property type="term" value="P:regulation of nitrogen utilization"/>
    <property type="evidence" value="ECO:0007669"/>
    <property type="project" value="UniProtKB-UniRule"/>
</dbReference>
<dbReference type="InterPro" id="IPR006674">
    <property type="entry name" value="HD_domain"/>
</dbReference>
<dbReference type="Gene3D" id="3.30.460.10">
    <property type="entry name" value="Beta Polymerase, domain 2"/>
    <property type="match status" value="1"/>
</dbReference>
<feature type="domain" description="HD" evidence="9">
    <location>
        <begin position="455"/>
        <end position="566"/>
    </location>
</feature>
<dbReference type="InterPro" id="IPR003607">
    <property type="entry name" value="HD/PDEase_dom"/>
</dbReference>
<proteinExistence type="inferred from homology"/>
<dbReference type="EC" id="3.1.4.-" evidence="7"/>
<name>A0A9X2JIG6_9BACT</name>
<dbReference type="InterPro" id="IPR043519">
    <property type="entry name" value="NT_sf"/>
</dbReference>
<comment type="similarity">
    <text evidence="7">Belongs to the GlnD family.</text>
</comment>
<comment type="activity regulation">
    <text evidence="7">Uridylyltransferase (UTase) activity is inhibited by glutamine, while glutamine activates uridylyl-removing (UR) activity.</text>
</comment>
<protein>
    <recommendedName>
        <fullName evidence="7">Bifunctional uridylyltransferase/uridylyl-removing enzyme</fullName>
        <shortName evidence="7">UTase/UR</shortName>
    </recommendedName>
    <alternativeName>
        <fullName evidence="7">Bifunctional [protein-PII] modification enzyme</fullName>
    </alternativeName>
    <alternativeName>
        <fullName evidence="7">Bifunctional nitrogen sensor protein</fullName>
    </alternativeName>
    <domain>
        <recommendedName>
            <fullName evidence="7">[Protein-PII] uridylyltransferase</fullName>
            <shortName evidence="7">PII uridylyltransferase</shortName>
            <shortName evidence="7">UTase</shortName>
            <ecNumber evidence="7">2.7.7.59</ecNumber>
        </recommendedName>
    </domain>
    <domain>
        <recommendedName>
            <fullName evidence="7">[Protein-PII]-UMP uridylyl-removing enzyme</fullName>
            <shortName evidence="7">UR</shortName>
            <ecNumber evidence="7">3.1.4.-</ecNumber>
        </recommendedName>
    </domain>
</protein>